<feature type="chain" id="PRO_5005453333" evidence="2">
    <location>
        <begin position="22"/>
        <end position="584"/>
    </location>
</feature>
<dbReference type="AlphaFoldDB" id="A0A0K0VKJ1"/>
<dbReference type="EMBL" id="KR230051">
    <property type="protein sequence ID" value="AKS04556.1"/>
    <property type="molecule type" value="mRNA"/>
</dbReference>
<evidence type="ECO:0000256" key="2">
    <source>
        <dbReference type="SAM" id="SignalP"/>
    </source>
</evidence>
<keyword evidence="1" id="KW-0472">Membrane</keyword>
<proteinExistence type="evidence at transcript level"/>
<keyword evidence="1" id="KW-0812">Transmembrane</keyword>
<feature type="transmembrane region" description="Helical" evidence="1">
    <location>
        <begin position="413"/>
        <end position="431"/>
    </location>
</feature>
<feature type="transmembrane region" description="Helical" evidence="1">
    <location>
        <begin position="473"/>
        <end position="493"/>
    </location>
</feature>
<protein>
    <submittedName>
        <fullName evidence="3">GEX1-like protein</fullName>
    </submittedName>
</protein>
<organism evidence="3">
    <name type="scientific">Malawimonas californiana</name>
    <name type="common">Flagellated protozoan</name>
    <dbReference type="NCBI Taxonomy" id="221722"/>
    <lineage>
        <taxon>Eukaryota</taxon>
        <taxon>Malawimonadida</taxon>
        <taxon>Malawimonadidae</taxon>
        <taxon>Malawimonas</taxon>
    </lineage>
</organism>
<feature type="transmembrane region" description="Helical" evidence="1">
    <location>
        <begin position="443"/>
        <end position="461"/>
    </location>
</feature>
<evidence type="ECO:0000256" key="1">
    <source>
        <dbReference type="SAM" id="Phobius"/>
    </source>
</evidence>
<evidence type="ECO:0000313" key="3">
    <source>
        <dbReference type="EMBL" id="AKS04556.1"/>
    </source>
</evidence>
<reference evidence="3" key="1">
    <citation type="journal article" date="2015" name="Proc. Natl. Acad. Sci. U.S.A.">
        <title>Sex is a ubiquitous, ancient, and inherent attribute of eukaryotic life.</title>
        <authorList>
            <person name="Speijer D."/>
            <person name="Lukes J."/>
            <person name="Elias M."/>
        </authorList>
    </citation>
    <scope>NUCLEOTIDE SEQUENCE</scope>
</reference>
<accession>A0A0K0VKJ1</accession>
<dbReference type="PANTHER" id="PTHR33538:SF2">
    <property type="entry name" value="PROTEIN GAMETE EXPRESSED 1"/>
    <property type="match status" value="1"/>
</dbReference>
<dbReference type="InterPro" id="IPR040346">
    <property type="entry name" value="GEX1/Brambleberry"/>
</dbReference>
<feature type="signal peptide" evidence="2">
    <location>
        <begin position="1"/>
        <end position="21"/>
    </location>
</feature>
<keyword evidence="1" id="KW-1133">Transmembrane helix</keyword>
<sequence>MRLLFPLLVLVPLLFCSYVVGNLVREPAVLDLPNHVRTPGDVLSSECWVSMSQEWRGGPCNSMTDDDKYRFALLLSNCFLEKQGLKTYECPREVAFAECTREMSSYERQILSTFFTYTDNYCLRAEVQRFHLQSARAVDSLYEATQDASAELGSIKHYASLIHQQTVDGLQQLHTLNDAHTQLHNQLTSLHTTTKEAAQETSQKLSSLSTVADTLHDGVNLAVQTSQEITHKQTTILQQQSDLLNVTGRTFSALTESAAHVHGQLATALSQQDTLLMGQADAHRSLERMVSMQHNMSHVVTSTLHGQEQLLVMQHTLHTDQHALHNQTMQELGVLESRATEVSAKLDTSLQQELMLLDAQQRAHTQFHDIMINHTAALQGLTDQSLNVRNAFEFVVEHLAALRTLVITQFFDLKSFAFYFVLVLCCMASTASKRTAGARLPLLSVWLGTLVVERAVLFPVLGADALAFVTYAWIARKIAVVVCVVLLCACAALHRDYERMNHKLLVQVAGVQETVSSQVDECRRQVSELSYALQHLQTEVMLKLETVLTRLEETLQHKHAPNNNNVSDDSTEHTAELLLQQTVE</sequence>
<keyword evidence="2" id="KW-0732">Signal</keyword>
<dbReference type="PANTHER" id="PTHR33538">
    <property type="entry name" value="PROTEIN GAMETE EXPRESSED 1"/>
    <property type="match status" value="1"/>
</dbReference>
<name>A0A0K0VKJ1_MALCL</name>